<comment type="caution">
    <text evidence="1">The sequence shown here is derived from an EMBL/GenBank/DDBJ whole genome shotgun (WGS) entry which is preliminary data.</text>
</comment>
<reference evidence="1 2" key="1">
    <citation type="submission" date="2024-01" db="EMBL/GenBank/DDBJ databases">
        <title>The genomes of 5 underutilized Papilionoideae crops provide insights into root nodulation and disease resistanc.</title>
        <authorList>
            <person name="Yuan L."/>
        </authorList>
    </citation>
    <scope>NUCLEOTIDE SEQUENCE [LARGE SCALE GENOMIC DNA]</scope>
    <source>
        <strain evidence="1">ZHUSHIDOU_FW_LH</strain>
        <tissue evidence="1">Leaf</tissue>
    </source>
</reference>
<organism evidence="1 2">
    <name type="scientific">Crotalaria pallida</name>
    <name type="common">Smooth rattlebox</name>
    <name type="synonym">Crotalaria striata</name>
    <dbReference type="NCBI Taxonomy" id="3830"/>
    <lineage>
        <taxon>Eukaryota</taxon>
        <taxon>Viridiplantae</taxon>
        <taxon>Streptophyta</taxon>
        <taxon>Embryophyta</taxon>
        <taxon>Tracheophyta</taxon>
        <taxon>Spermatophyta</taxon>
        <taxon>Magnoliopsida</taxon>
        <taxon>eudicotyledons</taxon>
        <taxon>Gunneridae</taxon>
        <taxon>Pentapetalae</taxon>
        <taxon>rosids</taxon>
        <taxon>fabids</taxon>
        <taxon>Fabales</taxon>
        <taxon>Fabaceae</taxon>
        <taxon>Papilionoideae</taxon>
        <taxon>50 kb inversion clade</taxon>
        <taxon>genistoids sensu lato</taxon>
        <taxon>core genistoids</taxon>
        <taxon>Crotalarieae</taxon>
        <taxon>Crotalaria</taxon>
    </lineage>
</organism>
<sequence>MRACQFVNSDEHESKMVMEISSYCGIRLNGQGRGQANFSFLIMIVHTLGRALERVSVPNFWPERGLRRGAISDRALELALERVAVSSEALDHDSSVELGH</sequence>
<keyword evidence="2" id="KW-1185">Reference proteome</keyword>
<accession>A0AAN9E550</accession>
<name>A0AAN9E550_CROPI</name>
<gene>
    <name evidence="1" type="ORF">RIF29_41138</name>
</gene>
<dbReference type="Proteomes" id="UP001372338">
    <property type="component" value="Unassembled WGS sequence"/>
</dbReference>
<protein>
    <submittedName>
        <fullName evidence="1">Uncharacterized protein</fullName>
    </submittedName>
</protein>
<evidence type="ECO:0000313" key="1">
    <source>
        <dbReference type="EMBL" id="KAK7246276.1"/>
    </source>
</evidence>
<proteinExistence type="predicted"/>
<dbReference type="EMBL" id="JAYWIO010000008">
    <property type="protein sequence ID" value="KAK7246276.1"/>
    <property type="molecule type" value="Genomic_DNA"/>
</dbReference>
<dbReference type="AlphaFoldDB" id="A0AAN9E550"/>
<evidence type="ECO:0000313" key="2">
    <source>
        <dbReference type="Proteomes" id="UP001372338"/>
    </source>
</evidence>